<organism evidence="2">
    <name type="scientific">bioreactor metagenome</name>
    <dbReference type="NCBI Taxonomy" id="1076179"/>
    <lineage>
        <taxon>unclassified sequences</taxon>
        <taxon>metagenomes</taxon>
        <taxon>ecological metagenomes</taxon>
    </lineage>
</organism>
<evidence type="ECO:0000259" key="1">
    <source>
        <dbReference type="Pfam" id="PF13568"/>
    </source>
</evidence>
<reference evidence="2" key="1">
    <citation type="submission" date="2019-08" db="EMBL/GenBank/DDBJ databases">
        <authorList>
            <person name="Kucharzyk K."/>
            <person name="Murdoch R.W."/>
            <person name="Higgins S."/>
            <person name="Loffler F."/>
        </authorList>
    </citation>
    <scope>NUCLEOTIDE SEQUENCE</scope>
</reference>
<comment type="caution">
    <text evidence="2">The sequence shown here is derived from an EMBL/GenBank/DDBJ whole genome shotgun (WGS) entry which is preliminary data.</text>
</comment>
<accession>A0A644YMB5</accession>
<protein>
    <recommendedName>
        <fullName evidence="1">Outer membrane protein beta-barrel domain-containing protein</fullName>
    </recommendedName>
</protein>
<dbReference type="EMBL" id="VSSQ01005515">
    <property type="protein sequence ID" value="MPM29457.1"/>
    <property type="molecule type" value="Genomic_DNA"/>
</dbReference>
<dbReference type="Pfam" id="PF13568">
    <property type="entry name" value="OMP_b-brl_2"/>
    <property type="match status" value="1"/>
</dbReference>
<dbReference type="AlphaFoldDB" id="A0A644YMB5"/>
<sequence>MKKWLLLPNMLLLLLCIPFGAQSQNIRGEFITGFNMTQVDGDEVVGYRKIGFNGGAGAALPLGKSWFISIETLFSQKGAYKKYPPNSTNLNLPYYNLRLNYAEVPLMIHYNDKDQITAGLGFSYGKLVGMKEVEHGSEIDWGTTTGPYNSDDYNIIIDFRFRAIWKVYFNFRYAYSISKIRVRDYNNGTNTWSREQFNNLLSFRLVFVFNEKLQK</sequence>
<proteinExistence type="predicted"/>
<gene>
    <name evidence="2" type="ORF">SDC9_75997</name>
</gene>
<name>A0A644YMB5_9ZZZZ</name>
<feature type="domain" description="Outer membrane protein beta-barrel" evidence="1">
    <location>
        <begin position="22"/>
        <end position="180"/>
    </location>
</feature>
<dbReference type="InterPro" id="IPR025665">
    <property type="entry name" value="Beta-barrel_OMP_2"/>
</dbReference>
<evidence type="ECO:0000313" key="2">
    <source>
        <dbReference type="EMBL" id="MPM29457.1"/>
    </source>
</evidence>